<dbReference type="InterPro" id="IPR011204">
    <property type="entry name" value="Virulence_RhuM-like"/>
</dbReference>
<organism evidence="1 2">
    <name type="scientific">Candidatus Argoarchaeum ethanivorans</name>
    <dbReference type="NCBI Taxonomy" id="2608793"/>
    <lineage>
        <taxon>Archaea</taxon>
        <taxon>Methanobacteriati</taxon>
        <taxon>Methanobacteriota</taxon>
        <taxon>Stenosarchaea group</taxon>
        <taxon>Methanomicrobia</taxon>
        <taxon>Methanosarcinales</taxon>
        <taxon>Methanosarcinales incertae sedis</taxon>
        <taxon>GOM Arc I cluster</taxon>
        <taxon>Candidatus Argoarchaeum</taxon>
    </lineage>
</organism>
<dbReference type="Pfam" id="PF13310">
    <property type="entry name" value="Virulence_RhuM"/>
    <property type="match status" value="1"/>
</dbReference>
<accession>A0A811TD77</accession>
<evidence type="ECO:0000313" key="1">
    <source>
        <dbReference type="EMBL" id="CAD6494351.1"/>
    </source>
</evidence>
<sequence>MNKRDIVKQQSDFILYTSNEGDVNVEVFLKDETVWLTQKAIGKLFGKSKATISEHLKKIYAEGELQIDLTVRNFRTVQTEGLRQVVRDLEFYNLDAIISVGYRVNSYQATQFRIWATKTLKKYIIKGFVLDDERIKQGNQVFGRDYFEELLERIREIRASERRFYQKITDIYALAADYDKNAPVTKDFFATVQNKLHWAITGKTAAEIIYDSADAKKMYMGLTNWKRAPDGKIIKSDISIAKNYLNEAHIKELNQIISAYLDLAENRAQRQILMKMEDWIQFLHNFLELSSYPILQDKGKVSALKAKLKAEQEYEEYRVIQDINYISDFDNEIKHIKGEKYD</sequence>
<dbReference type="EMBL" id="CAJHIR010000044">
    <property type="protein sequence ID" value="CAD6494351.1"/>
    <property type="molecule type" value="Genomic_DNA"/>
</dbReference>
<reference evidence="1" key="1">
    <citation type="submission" date="2020-10" db="EMBL/GenBank/DDBJ databases">
        <authorList>
            <person name="Hahn C.J."/>
            <person name="Laso-Perez R."/>
            <person name="Vulcano F."/>
            <person name="Vaziourakis K.-M."/>
            <person name="Stokke R."/>
            <person name="Steen I.H."/>
            <person name="Teske A."/>
            <person name="Boetius A."/>
            <person name="Liebeke M."/>
            <person name="Amann R."/>
            <person name="Knittel K."/>
        </authorList>
    </citation>
    <scope>NUCLEOTIDE SEQUENCE</scope>
    <source>
        <strain evidence="1">Gfbio:e3339647-f889-4370-9287-4fb5cb688e4c:AG392J18_GoMArc1</strain>
    </source>
</reference>
<dbReference type="AlphaFoldDB" id="A0A811TD77"/>
<dbReference type="Proteomes" id="UP000612009">
    <property type="component" value="Unassembled WGS sequence"/>
</dbReference>
<protein>
    <submittedName>
        <fullName evidence="1">Virulence protein RhuM family protein</fullName>
    </submittedName>
</protein>
<dbReference type="PANTHER" id="PTHR35810:SF1">
    <property type="entry name" value="CYTOPLASMIC PROTEIN"/>
    <property type="match status" value="1"/>
</dbReference>
<dbReference type="PANTHER" id="PTHR35810">
    <property type="entry name" value="CYTOPLASMIC PROTEIN-RELATED"/>
    <property type="match status" value="1"/>
</dbReference>
<proteinExistence type="predicted"/>
<evidence type="ECO:0000313" key="2">
    <source>
        <dbReference type="Proteomes" id="UP000612009"/>
    </source>
</evidence>
<dbReference type="PIRSF" id="PIRSF015268">
    <property type="entry name" value="Virulence_RhuM"/>
    <property type="match status" value="1"/>
</dbReference>
<gene>
    <name evidence="1" type="ORF">LAKADJCE_00714</name>
</gene>
<comment type="caution">
    <text evidence="1">The sequence shown here is derived from an EMBL/GenBank/DDBJ whole genome shotgun (WGS) entry which is preliminary data.</text>
</comment>
<name>A0A811TD77_9EURY</name>